<feature type="domain" description="Antitoxin SocA-like Panacea" evidence="1">
    <location>
        <begin position="33"/>
        <end position="107"/>
    </location>
</feature>
<reference evidence="2" key="1">
    <citation type="journal article" date="2014" name="Front. Microbiol.">
        <title>High frequency of phylogenetically diverse reductive dehalogenase-homologous genes in deep subseafloor sedimentary metagenomes.</title>
        <authorList>
            <person name="Kawai M."/>
            <person name="Futagami T."/>
            <person name="Toyoda A."/>
            <person name="Takaki Y."/>
            <person name="Nishi S."/>
            <person name="Hori S."/>
            <person name="Arai W."/>
            <person name="Tsubouchi T."/>
            <person name="Morono Y."/>
            <person name="Uchiyama I."/>
            <person name="Ito T."/>
            <person name="Fujiyama A."/>
            <person name="Inagaki F."/>
            <person name="Takami H."/>
        </authorList>
    </citation>
    <scope>NUCLEOTIDE SEQUENCE</scope>
    <source>
        <strain evidence="2">Expedition CK06-06</strain>
    </source>
</reference>
<sequence length="116" mass="13477">MMKADLGFDFRKTIQALHYLAKRLGGQVNFMKLLKLIYFADRYHLRKYASLITQDDYMAMKLGPVGSTTKNILKRDDVFFKYSTEENADYHDKYLKNVNALEIAAQELPSADEEDV</sequence>
<name>X1RI24_9ZZZZ</name>
<evidence type="ECO:0000259" key="1">
    <source>
        <dbReference type="Pfam" id="PF13274"/>
    </source>
</evidence>
<accession>X1RI24</accession>
<gene>
    <name evidence="2" type="ORF">S12H4_21048</name>
</gene>
<feature type="non-terminal residue" evidence="2">
    <location>
        <position position="116"/>
    </location>
</feature>
<comment type="caution">
    <text evidence="2">The sequence shown here is derived from an EMBL/GenBank/DDBJ whole genome shotgun (WGS) entry which is preliminary data.</text>
</comment>
<protein>
    <recommendedName>
        <fullName evidence="1">Antitoxin SocA-like Panacea domain-containing protein</fullName>
    </recommendedName>
</protein>
<proteinExistence type="predicted"/>
<dbReference type="EMBL" id="BARW01010768">
    <property type="protein sequence ID" value="GAI80268.1"/>
    <property type="molecule type" value="Genomic_DNA"/>
</dbReference>
<dbReference type="AlphaFoldDB" id="X1RI24"/>
<dbReference type="InterPro" id="IPR025272">
    <property type="entry name" value="SocA_Panacea"/>
</dbReference>
<evidence type="ECO:0000313" key="2">
    <source>
        <dbReference type="EMBL" id="GAI80268.1"/>
    </source>
</evidence>
<organism evidence="2">
    <name type="scientific">marine sediment metagenome</name>
    <dbReference type="NCBI Taxonomy" id="412755"/>
    <lineage>
        <taxon>unclassified sequences</taxon>
        <taxon>metagenomes</taxon>
        <taxon>ecological metagenomes</taxon>
    </lineage>
</organism>
<dbReference type="Pfam" id="PF13274">
    <property type="entry name" value="SocA_Panacea"/>
    <property type="match status" value="1"/>
</dbReference>